<keyword evidence="2" id="KW-1185">Reference proteome</keyword>
<gene>
    <name evidence="1" type="ORF">HNAJ_LOCUS3845</name>
</gene>
<reference evidence="1 2" key="2">
    <citation type="submission" date="2018-11" db="EMBL/GenBank/DDBJ databases">
        <authorList>
            <consortium name="Pathogen Informatics"/>
        </authorList>
    </citation>
    <scope>NUCLEOTIDE SEQUENCE [LARGE SCALE GENOMIC DNA]</scope>
</reference>
<name>A0A0R3T9V8_RODNA</name>
<evidence type="ECO:0000313" key="2">
    <source>
        <dbReference type="Proteomes" id="UP000278807"/>
    </source>
</evidence>
<proteinExistence type="predicted"/>
<sequence length="78" mass="8568">MSDNLASDDSLLADESSASNRTIGLEEATFPLHTPIIDADGNCHHFIKQQSLPDFNRGEVPSYFDEVRGTQSAQWGDT</sequence>
<organism evidence="3">
    <name type="scientific">Rodentolepis nana</name>
    <name type="common">Dwarf tapeworm</name>
    <name type="synonym">Hymenolepis nana</name>
    <dbReference type="NCBI Taxonomy" id="102285"/>
    <lineage>
        <taxon>Eukaryota</taxon>
        <taxon>Metazoa</taxon>
        <taxon>Spiralia</taxon>
        <taxon>Lophotrochozoa</taxon>
        <taxon>Platyhelminthes</taxon>
        <taxon>Cestoda</taxon>
        <taxon>Eucestoda</taxon>
        <taxon>Cyclophyllidea</taxon>
        <taxon>Hymenolepididae</taxon>
        <taxon>Rodentolepis</taxon>
    </lineage>
</organism>
<dbReference type="AlphaFoldDB" id="A0A0R3T9V8"/>
<dbReference type="Proteomes" id="UP000278807">
    <property type="component" value="Unassembled WGS sequence"/>
</dbReference>
<evidence type="ECO:0000313" key="1">
    <source>
        <dbReference type="EMBL" id="VDN99704.1"/>
    </source>
</evidence>
<evidence type="ECO:0000313" key="3">
    <source>
        <dbReference type="WBParaSite" id="HNAJ_0000384701-mRNA-1"/>
    </source>
</evidence>
<dbReference type="WBParaSite" id="HNAJ_0000384701-mRNA-1">
    <property type="protein sequence ID" value="HNAJ_0000384701-mRNA-1"/>
    <property type="gene ID" value="HNAJ_0000384701"/>
</dbReference>
<accession>A0A0R3T9V8</accession>
<protein>
    <submittedName>
        <fullName evidence="3">Catalase</fullName>
    </submittedName>
</protein>
<dbReference type="EMBL" id="UZAE01002397">
    <property type="protein sequence ID" value="VDN99704.1"/>
    <property type="molecule type" value="Genomic_DNA"/>
</dbReference>
<reference evidence="3" key="1">
    <citation type="submission" date="2017-02" db="UniProtKB">
        <authorList>
            <consortium name="WormBaseParasite"/>
        </authorList>
    </citation>
    <scope>IDENTIFICATION</scope>
</reference>